<keyword evidence="1 2" id="KW-0238">DNA-binding</keyword>
<feature type="DNA-binding region" description="H-T-H motif" evidence="2">
    <location>
        <begin position="29"/>
        <end position="48"/>
    </location>
</feature>
<gene>
    <name evidence="4" type="ORF">FVP33_17800</name>
</gene>
<dbReference type="InterPro" id="IPR050109">
    <property type="entry name" value="HTH-type_TetR-like_transc_reg"/>
</dbReference>
<keyword evidence="5" id="KW-1185">Reference proteome</keyword>
<feature type="domain" description="HTH tetR-type" evidence="3">
    <location>
        <begin position="6"/>
        <end position="66"/>
    </location>
</feature>
<dbReference type="InterPro" id="IPR009057">
    <property type="entry name" value="Homeodomain-like_sf"/>
</dbReference>
<dbReference type="GO" id="GO:0003677">
    <property type="term" value="F:DNA binding"/>
    <property type="evidence" value="ECO:0007669"/>
    <property type="project" value="UniProtKB-UniRule"/>
</dbReference>
<dbReference type="AlphaFoldDB" id="A0A5C8UJ08"/>
<dbReference type="PROSITE" id="PS50977">
    <property type="entry name" value="HTH_TETR_2"/>
    <property type="match status" value="1"/>
</dbReference>
<evidence type="ECO:0000313" key="5">
    <source>
        <dbReference type="Proteomes" id="UP000321379"/>
    </source>
</evidence>
<evidence type="ECO:0000256" key="1">
    <source>
        <dbReference type="ARBA" id="ARBA00023125"/>
    </source>
</evidence>
<dbReference type="RefSeq" id="WP_147785039.1">
    <property type="nucleotide sequence ID" value="NZ_VRMG01000015.1"/>
</dbReference>
<organism evidence="4 5">
    <name type="scientific">Lacisediminihabitans profunda</name>
    <dbReference type="NCBI Taxonomy" id="2594790"/>
    <lineage>
        <taxon>Bacteria</taxon>
        <taxon>Bacillati</taxon>
        <taxon>Actinomycetota</taxon>
        <taxon>Actinomycetes</taxon>
        <taxon>Micrococcales</taxon>
        <taxon>Microbacteriaceae</taxon>
        <taxon>Lacisediminihabitans</taxon>
    </lineage>
</organism>
<proteinExistence type="predicted"/>
<dbReference type="GO" id="GO:0006355">
    <property type="term" value="P:regulation of DNA-templated transcription"/>
    <property type="evidence" value="ECO:0007669"/>
    <property type="project" value="UniProtKB-ARBA"/>
</dbReference>
<evidence type="ECO:0000313" key="4">
    <source>
        <dbReference type="EMBL" id="TXN28325.1"/>
    </source>
</evidence>
<dbReference type="PRINTS" id="PR00455">
    <property type="entry name" value="HTHTETR"/>
</dbReference>
<dbReference type="InterPro" id="IPR001647">
    <property type="entry name" value="HTH_TetR"/>
</dbReference>
<dbReference type="PANTHER" id="PTHR30328">
    <property type="entry name" value="TRANSCRIPTIONAL REPRESSOR"/>
    <property type="match status" value="1"/>
</dbReference>
<dbReference type="Gene3D" id="1.10.357.10">
    <property type="entry name" value="Tetracycline Repressor, domain 2"/>
    <property type="match status" value="1"/>
</dbReference>
<evidence type="ECO:0000259" key="3">
    <source>
        <dbReference type="PROSITE" id="PS50977"/>
    </source>
</evidence>
<dbReference type="Pfam" id="PF17926">
    <property type="entry name" value="TetR_C_21"/>
    <property type="match status" value="1"/>
</dbReference>
<dbReference type="Proteomes" id="UP000321379">
    <property type="component" value="Unassembled WGS sequence"/>
</dbReference>
<accession>A0A5C8UJ08</accession>
<dbReference type="Pfam" id="PF00440">
    <property type="entry name" value="TetR_N"/>
    <property type="match status" value="1"/>
</dbReference>
<dbReference type="SUPFAM" id="SSF48498">
    <property type="entry name" value="Tetracyclin repressor-like, C-terminal domain"/>
    <property type="match status" value="1"/>
</dbReference>
<protein>
    <submittedName>
        <fullName evidence="4">TetR/AcrR family transcriptional regulator</fullName>
    </submittedName>
</protein>
<dbReference type="InterPro" id="IPR041467">
    <property type="entry name" value="Sco4008_C"/>
</dbReference>
<dbReference type="SUPFAM" id="SSF46689">
    <property type="entry name" value="Homeodomain-like"/>
    <property type="match status" value="1"/>
</dbReference>
<comment type="caution">
    <text evidence="4">The sequence shown here is derived from an EMBL/GenBank/DDBJ whole genome shotgun (WGS) entry which is preliminary data.</text>
</comment>
<evidence type="ECO:0000256" key="2">
    <source>
        <dbReference type="PROSITE-ProRule" id="PRU00335"/>
    </source>
</evidence>
<reference evidence="4 5" key="1">
    <citation type="submission" date="2019-08" db="EMBL/GenBank/DDBJ databases">
        <title>Bacterial whole genome sequence for Glaciihabitans sp. CHu50b-6-2.</title>
        <authorList>
            <person name="Jin L."/>
        </authorList>
    </citation>
    <scope>NUCLEOTIDE SEQUENCE [LARGE SCALE GENOMIC DNA]</scope>
    <source>
        <strain evidence="4 5">CHu50b-6-2</strain>
    </source>
</reference>
<dbReference type="PANTHER" id="PTHR30328:SF54">
    <property type="entry name" value="HTH-TYPE TRANSCRIPTIONAL REPRESSOR SCO4008"/>
    <property type="match status" value="1"/>
</dbReference>
<name>A0A5C8UJ08_9MICO</name>
<dbReference type="InterPro" id="IPR036271">
    <property type="entry name" value="Tet_transcr_reg_TetR-rel_C_sf"/>
</dbReference>
<sequence>MIRDAERTKKLLLKAATDEFAAYGIAGARIDRIAASAGVNKAMIYSYFESKDNLFDTVFNAMTSASLEQVVFDVADLPGYAGRLFDSFEDNPDTVRLTTWYQLERPHGTPLHAVVASNAAKLHELRGAIAAGTLPDRFEPVEFLALVRAVVLSWSTTVPELGPAVPKDRARRRAVIVDAVRRLIAFD</sequence>
<dbReference type="EMBL" id="VRMG01000015">
    <property type="protein sequence ID" value="TXN28325.1"/>
    <property type="molecule type" value="Genomic_DNA"/>
</dbReference>